<evidence type="ECO:0000259" key="8">
    <source>
        <dbReference type="Pfam" id="PF25917"/>
    </source>
</evidence>
<protein>
    <submittedName>
        <fullName evidence="11">Multidrug transporter subunit MdtA</fullName>
    </submittedName>
</protein>
<evidence type="ECO:0000256" key="1">
    <source>
        <dbReference type="ARBA" id="ARBA00004533"/>
    </source>
</evidence>
<evidence type="ECO:0000313" key="12">
    <source>
        <dbReference type="Proteomes" id="UP000249046"/>
    </source>
</evidence>
<sequence length="398" mass="42879">MTVHPPSRSRLRPFVGLFLVAILLAGGFFAWRHFVGAGANPPPARGGWRDGTQVVPVRVATAQREDLVLRLKALGTVTPLNTVTVRSRVEGELVRVAFEEGQLVAAGDLLAEIDPRPFQVRLAQAQGTQQQNLAELANAQSDLARYRELQGKGYVSGQQLGTQEALVRQYEARRQADQAAVDDARLQLTYTRIVAPIGGRIGLRSVDVGNLVRSGDSDGIATITQMAPISVLFTIPETELPAVLEAVRAERALTVEAWDREERRQLATGTLTSLDNRIDTTTGTLRLRAGFDNVDESLYPNQFVNVRLQVSSTDSVVIPNAAVQFGAKGNFVYVVGDDNKIAVRPLKLGAADGERVAVLDGIAAGERVVLEGLDRLREGATVEIVPDAPAAEAPATRS</sequence>
<dbReference type="GO" id="GO:0015562">
    <property type="term" value="F:efflux transmembrane transporter activity"/>
    <property type="evidence" value="ECO:0007669"/>
    <property type="project" value="TreeGrafter"/>
</dbReference>
<dbReference type="NCBIfam" id="TIGR01730">
    <property type="entry name" value="RND_mfp"/>
    <property type="match status" value="1"/>
</dbReference>
<feature type="domain" description="Multidrug resistance protein MdtA-like alpha-helical hairpin" evidence="7">
    <location>
        <begin position="122"/>
        <end position="191"/>
    </location>
</feature>
<evidence type="ECO:0000256" key="4">
    <source>
        <dbReference type="ARBA" id="ARBA00022475"/>
    </source>
</evidence>
<comment type="caution">
    <text evidence="11">The sequence shown here is derived from an EMBL/GenBank/DDBJ whole genome shotgun (WGS) entry which is preliminary data.</text>
</comment>
<dbReference type="Pfam" id="PF25917">
    <property type="entry name" value="BSH_RND"/>
    <property type="match status" value="1"/>
</dbReference>
<gene>
    <name evidence="11" type="ORF">DI564_04100</name>
</gene>
<organism evidence="11 12">
    <name type="scientific">Rhodanobacter denitrificans</name>
    <dbReference type="NCBI Taxonomy" id="666685"/>
    <lineage>
        <taxon>Bacteria</taxon>
        <taxon>Pseudomonadati</taxon>
        <taxon>Pseudomonadota</taxon>
        <taxon>Gammaproteobacteria</taxon>
        <taxon>Lysobacterales</taxon>
        <taxon>Rhodanobacteraceae</taxon>
        <taxon>Rhodanobacter</taxon>
    </lineage>
</organism>
<dbReference type="Gene3D" id="1.10.287.470">
    <property type="entry name" value="Helix hairpin bin"/>
    <property type="match status" value="1"/>
</dbReference>
<dbReference type="Pfam" id="PF25944">
    <property type="entry name" value="Beta-barrel_RND"/>
    <property type="match status" value="1"/>
</dbReference>
<evidence type="ECO:0000256" key="3">
    <source>
        <dbReference type="ARBA" id="ARBA00022448"/>
    </source>
</evidence>
<dbReference type="InterPro" id="IPR058625">
    <property type="entry name" value="MdtA-like_BSH"/>
</dbReference>
<dbReference type="Pfam" id="PF25876">
    <property type="entry name" value="HH_MFP_RND"/>
    <property type="match status" value="1"/>
</dbReference>
<keyword evidence="3" id="KW-0813">Transport</keyword>
<dbReference type="InterPro" id="IPR058624">
    <property type="entry name" value="MdtA-like_HH"/>
</dbReference>
<keyword evidence="5" id="KW-0997">Cell inner membrane</keyword>
<dbReference type="Gene3D" id="2.40.420.20">
    <property type="match status" value="1"/>
</dbReference>
<dbReference type="GO" id="GO:0005886">
    <property type="term" value="C:plasma membrane"/>
    <property type="evidence" value="ECO:0007669"/>
    <property type="project" value="UniProtKB-SubCell"/>
</dbReference>
<dbReference type="FunFam" id="2.40.420.20:FF:000001">
    <property type="entry name" value="Efflux RND transporter periplasmic adaptor subunit"/>
    <property type="match status" value="1"/>
</dbReference>
<keyword evidence="4" id="KW-1003">Cell membrane</keyword>
<name>A0A2W5MXP1_9GAMM</name>
<feature type="domain" description="Multidrug resistance protein MdtA-like barrel-sandwich hybrid" evidence="8">
    <location>
        <begin position="81"/>
        <end position="224"/>
    </location>
</feature>
<dbReference type="NCBIfam" id="NF008589">
    <property type="entry name" value="PRK11556.1"/>
    <property type="match status" value="1"/>
</dbReference>
<dbReference type="Gene3D" id="2.40.30.170">
    <property type="match status" value="1"/>
</dbReference>
<dbReference type="EMBL" id="QFPO01000003">
    <property type="protein sequence ID" value="PZQ18490.1"/>
    <property type="molecule type" value="Genomic_DNA"/>
</dbReference>
<dbReference type="PANTHER" id="PTHR30469">
    <property type="entry name" value="MULTIDRUG RESISTANCE PROTEIN MDTA"/>
    <property type="match status" value="1"/>
</dbReference>
<comment type="subcellular location">
    <subcellularLocation>
        <location evidence="1">Cell inner membrane</location>
    </subcellularLocation>
</comment>
<evidence type="ECO:0000256" key="5">
    <source>
        <dbReference type="ARBA" id="ARBA00022519"/>
    </source>
</evidence>
<evidence type="ECO:0000259" key="7">
    <source>
        <dbReference type="Pfam" id="PF25876"/>
    </source>
</evidence>
<feature type="domain" description="Multidrug resistance protein MdtA-like C-terminal permuted SH3" evidence="10">
    <location>
        <begin position="315"/>
        <end position="375"/>
    </location>
</feature>
<dbReference type="Pfam" id="PF25967">
    <property type="entry name" value="RND-MFP_C"/>
    <property type="match status" value="1"/>
</dbReference>
<dbReference type="InterPro" id="IPR058627">
    <property type="entry name" value="MdtA-like_C"/>
</dbReference>
<evidence type="ECO:0000259" key="10">
    <source>
        <dbReference type="Pfam" id="PF25967"/>
    </source>
</evidence>
<comment type="similarity">
    <text evidence="2">Belongs to the membrane fusion protein (MFP) (TC 8.A.1) family.</text>
</comment>
<dbReference type="SUPFAM" id="SSF111369">
    <property type="entry name" value="HlyD-like secretion proteins"/>
    <property type="match status" value="1"/>
</dbReference>
<dbReference type="InterPro" id="IPR006143">
    <property type="entry name" value="RND_pump_MFP"/>
</dbReference>
<keyword evidence="6" id="KW-0472">Membrane</keyword>
<dbReference type="GO" id="GO:1990281">
    <property type="term" value="C:efflux pump complex"/>
    <property type="evidence" value="ECO:0007669"/>
    <property type="project" value="TreeGrafter"/>
</dbReference>
<evidence type="ECO:0000259" key="9">
    <source>
        <dbReference type="Pfam" id="PF25944"/>
    </source>
</evidence>
<dbReference type="PANTHER" id="PTHR30469:SF12">
    <property type="entry name" value="MULTIDRUG RESISTANCE PROTEIN MDTA"/>
    <property type="match status" value="1"/>
</dbReference>
<feature type="domain" description="Multidrug resistance protein MdtA-like beta-barrel" evidence="9">
    <location>
        <begin position="228"/>
        <end position="311"/>
    </location>
</feature>
<dbReference type="InterPro" id="IPR058626">
    <property type="entry name" value="MdtA-like_b-barrel"/>
</dbReference>
<proteinExistence type="inferred from homology"/>
<evidence type="ECO:0000256" key="2">
    <source>
        <dbReference type="ARBA" id="ARBA00009477"/>
    </source>
</evidence>
<dbReference type="Proteomes" id="UP000249046">
    <property type="component" value="Unassembled WGS sequence"/>
</dbReference>
<reference evidence="11 12" key="1">
    <citation type="submission" date="2017-08" db="EMBL/GenBank/DDBJ databases">
        <title>Infants hospitalized years apart are colonized by the same room-sourced microbial strains.</title>
        <authorList>
            <person name="Brooks B."/>
            <person name="Olm M.R."/>
            <person name="Firek B.A."/>
            <person name="Baker R."/>
            <person name="Thomas B.C."/>
            <person name="Morowitz M.J."/>
            <person name="Banfield J.F."/>
        </authorList>
    </citation>
    <scope>NUCLEOTIDE SEQUENCE [LARGE SCALE GENOMIC DNA]</scope>
    <source>
        <strain evidence="11">S2_005_003_R2_42</strain>
    </source>
</reference>
<evidence type="ECO:0000313" key="11">
    <source>
        <dbReference type="EMBL" id="PZQ18490.1"/>
    </source>
</evidence>
<dbReference type="Gene3D" id="2.40.50.100">
    <property type="match status" value="1"/>
</dbReference>
<dbReference type="AlphaFoldDB" id="A0A2W5MXP1"/>
<evidence type="ECO:0000256" key="6">
    <source>
        <dbReference type="ARBA" id="ARBA00023136"/>
    </source>
</evidence>
<accession>A0A2W5MXP1</accession>